<dbReference type="SMART" id="SM00342">
    <property type="entry name" value="HTH_ARAC"/>
    <property type="match status" value="1"/>
</dbReference>
<dbReference type="InterPro" id="IPR018062">
    <property type="entry name" value="HTH_AraC-typ_CS"/>
</dbReference>
<keyword evidence="2" id="KW-0805">Transcription regulation</keyword>
<organism evidence="6 7">
    <name type="scientific">Enterovibrio coralii</name>
    <dbReference type="NCBI Taxonomy" id="294935"/>
    <lineage>
        <taxon>Bacteria</taxon>
        <taxon>Pseudomonadati</taxon>
        <taxon>Pseudomonadota</taxon>
        <taxon>Gammaproteobacteria</taxon>
        <taxon>Vibrionales</taxon>
        <taxon>Vibrionaceae</taxon>
        <taxon>Enterovibrio</taxon>
    </lineage>
</organism>
<name>A0A135I5M9_9GAMM</name>
<dbReference type="OrthoDB" id="5949386at2"/>
<dbReference type="PROSITE" id="PS00041">
    <property type="entry name" value="HTH_ARAC_FAMILY_1"/>
    <property type="match status" value="1"/>
</dbReference>
<keyword evidence="3" id="KW-0238">DNA-binding</keyword>
<evidence type="ECO:0000256" key="1">
    <source>
        <dbReference type="ARBA" id="ARBA00022491"/>
    </source>
</evidence>
<dbReference type="InterPro" id="IPR014710">
    <property type="entry name" value="RmlC-like_jellyroll"/>
</dbReference>
<dbReference type="PANTHER" id="PTHR11019">
    <property type="entry name" value="HTH-TYPE TRANSCRIPTIONAL REGULATOR NIMR"/>
    <property type="match status" value="1"/>
</dbReference>
<keyword evidence="7" id="KW-1185">Reference proteome</keyword>
<dbReference type="Gene3D" id="2.60.120.10">
    <property type="entry name" value="Jelly Rolls"/>
    <property type="match status" value="1"/>
</dbReference>
<dbReference type="Pfam" id="PF12833">
    <property type="entry name" value="HTH_18"/>
    <property type="match status" value="1"/>
</dbReference>
<evidence type="ECO:0000256" key="3">
    <source>
        <dbReference type="ARBA" id="ARBA00023125"/>
    </source>
</evidence>
<dbReference type="CDD" id="cd06124">
    <property type="entry name" value="cupin_NimR-like_N"/>
    <property type="match status" value="1"/>
</dbReference>
<gene>
    <name evidence="6" type="ORF">ATN88_15745</name>
</gene>
<dbReference type="InterPro" id="IPR020449">
    <property type="entry name" value="Tscrpt_reg_AraC-type_HTH"/>
</dbReference>
<dbReference type="PROSITE" id="PS01124">
    <property type="entry name" value="HTH_ARAC_FAMILY_2"/>
    <property type="match status" value="1"/>
</dbReference>
<dbReference type="RefSeq" id="WP_067418599.1">
    <property type="nucleotide sequence ID" value="NZ_LNTY01000049.1"/>
</dbReference>
<feature type="domain" description="HTH araC/xylS-type" evidence="5">
    <location>
        <begin position="156"/>
        <end position="254"/>
    </location>
</feature>
<dbReference type="PANTHER" id="PTHR11019:SF159">
    <property type="entry name" value="TRANSCRIPTIONAL REGULATOR-RELATED"/>
    <property type="match status" value="1"/>
</dbReference>
<evidence type="ECO:0000313" key="6">
    <source>
        <dbReference type="EMBL" id="KXF80741.1"/>
    </source>
</evidence>
<dbReference type="AlphaFoldDB" id="A0A135I5M9"/>
<dbReference type="GO" id="GO:0043565">
    <property type="term" value="F:sequence-specific DNA binding"/>
    <property type="evidence" value="ECO:0007669"/>
    <property type="project" value="InterPro"/>
</dbReference>
<dbReference type="PRINTS" id="PR00032">
    <property type="entry name" value="HTHARAC"/>
</dbReference>
<dbReference type="EMBL" id="LNTY01000049">
    <property type="protein sequence ID" value="KXF80741.1"/>
    <property type="molecule type" value="Genomic_DNA"/>
</dbReference>
<sequence length="254" mass="28904">MAVISENTHFNADALDNLVIGVATQIGKHDSGMHKHRKHQLLFASSGCMSINLDGVWCVLPPSRAVWIPAGVEHCAVMRNVVDYRSLYFDVDVSPLFPQQIKILSVSGLLRELIERMAHWEWKKPVEEQVNTFALFCEELLLCEEEHFSLRLPTDRRLQRWLEQVMEGSLIPEHLAEMALNIGASAKTISRIFSRETGMPYQSWRQQWRLQASIERLSKGASVSDVASELGFSSDSAFISYFRKMTGHTPGRYL</sequence>
<dbReference type="Gene3D" id="1.10.10.60">
    <property type="entry name" value="Homeodomain-like"/>
    <property type="match status" value="2"/>
</dbReference>
<reference evidence="6 7" key="1">
    <citation type="submission" date="2015-11" db="EMBL/GenBank/DDBJ databases">
        <title>Genomic Taxonomy of the Vibrionaceae.</title>
        <authorList>
            <person name="Gomez-Gil B."/>
            <person name="Enciso-Ibarra J."/>
        </authorList>
    </citation>
    <scope>NUCLEOTIDE SEQUENCE [LARGE SCALE GENOMIC DNA]</scope>
    <source>
        <strain evidence="6 7">CAIM 912</strain>
    </source>
</reference>
<dbReference type="InterPro" id="IPR009057">
    <property type="entry name" value="Homeodomain-like_sf"/>
</dbReference>
<dbReference type="Proteomes" id="UP000070529">
    <property type="component" value="Unassembled WGS sequence"/>
</dbReference>
<accession>A0A135I5M9</accession>
<evidence type="ECO:0000259" key="5">
    <source>
        <dbReference type="PROSITE" id="PS01124"/>
    </source>
</evidence>
<evidence type="ECO:0000313" key="7">
    <source>
        <dbReference type="Proteomes" id="UP000070529"/>
    </source>
</evidence>
<keyword evidence="4" id="KW-0804">Transcription</keyword>
<comment type="caution">
    <text evidence="6">The sequence shown here is derived from an EMBL/GenBank/DDBJ whole genome shotgun (WGS) entry which is preliminary data.</text>
</comment>
<dbReference type="STRING" id="294935.ATN88_15745"/>
<dbReference type="SUPFAM" id="SSF46689">
    <property type="entry name" value="Homeodomain-like"/>
    <property type="match status" value="1"/>
</dbReference>
<protein>
    <submittedName>
        <fullName evidence="6">AraC family transcriptional regulator</fullName>
    </submittedName>
</protein>
<dbReference type="FunFam" id="1.10.10.60:FF:000132">
    <property type="entry name" value="AraC family transcriptional regulator"/>
    <property type="match status" value="1"/>
</dbReference>
<dbReference type="GO" id="GO:0003700">
    <property type="term" value="F:DNA-binding transcription factor activity"/>
    <property type="evidence" value="ECO:0007669"/>
    <property type="project" value="InterPro"/>
</dbReference>
<dbReference type="InterPro" id="IPR018060">
    <property type="entry name" value="HTH_AraC"/>
</dbReference>
<dbReference type="SUPFAM" id="SSF51182">
    <property type="entry name" value="RmlC-like cupins"/>
    <property type="match status" value="1"/>
</dbReference>
<keyword evidence="1" id="KW-0678">Repressor</keyword>
<proteinExistence type="predicted"/>
<evidence type="ECO:0000256" key="4">
    <source>
        <dbReference type="ARBA" id="ARBA00023163"/>
    </source>
</evidence>
<evidence type="ECO:0000256" key="2">
    <source>
        <dbReference type="ARBA" id="ARBA00023015"/>
    </source>
</evidence>
<dbReference type="InterPro" id="IPR011051">
    <property type="entry name" value="RmlC_Cupin_sf"/>
</dbReference>